<dbReference type="SUPFAM" id="SSF57667">
    <property type="entry name" value="beta-beta-alpha zinc fingers"/>
    <property type="match status" value="1"/>
</dbReference>
<evidence type="ECO:0000256" key="5">
    <source>
        <dbReference type="PROSITE-ProRule" id="PRU00042"/>
    </source>
</evidence>
<proteinExistence type="predicted"/>
<evidence type="ECO:0000256" key="2">
    <source>
        <dbReference type="ARBA" id="ARBA00022737"/>
    </source>
</evidence>
<dbReference type="OrthoDB" id="6105938at2759"/>
<keyword evidence="3 5" id="KW-0863">Zinc-finger</keyword>
<evidence type="ECO:0000313" key="8">
    <source>
        <dbReference type="Proteomes" id="UP000016934"/>
    </source>
</evidence>
<dbReference type="AlphaFoldDB" id="M2RSP7"/>
<dbReference type="PANTHER" id="PTHR24379">
    <property type="entry name" value="KRAB AND ZINC FINGER DOMAIN-CONTAINING"/>
    <property type="match status" value="1"/>
</dbReference>
<evidence type="ECO:0000259" key="6">
    <source>
        <dbReference type="PROSITE" id="PS50157"/>
    </source>
</evidence>
<name>M2RSP7_COCSN</name>
<dbReference type="KEGG" id="bsc:COCSADRAFT_166557"/>
<dbReference type="EMBL" id="KB445637">
    <property type="protein sequence ID" value="EMD69579.1"/>
    <property type="molecule type" value="Genomic_DNA"/>
</dbReference>
<feature type="domain" description="C2H2-type" evidence="6">
    <location>
        <begin position="416"/>
        <end position="436"/>
    </location>
</feature>
<reference evidence="7 8" key="1">
    <citation type="journal article" date="2012" name="PLoS Pathog.">
        <title>Diverse lifestyles and strategies of plant pathogenesis encoded in the genomes of eighteen Dothideomycetes fungi.</title>
        <authorList>
            <person name="Ohm R.A."/>
            <person name="Feau N."/>
            <person name="Henrissat B."/>
            <person name="Schoch C.L."/>
            <person name="Horwitz B.A."/>
            <person name="Barry K.W."/>
            <person name="Condon B.J."/>
            <person name="Copeland A.C."/>
            <person name="Dhillon B."/>
            <person name="Glaser F."/>
            <person name="Hesse C.N."/>
            <person name="Kosti I."/>
            <person name="LaButti K."/>
            <person name="Lindquist E.A."/>
            <person name="Lucas S."/>
            <person name="Salamov A.A."/>
            <person name="Bradshaw R.E."/>
            <person name="Ciuffetti L."/>
            <person name="Hamelin R.C."/>
            <person name="Kema G.H.J."/>
            <person name="Lawrence C."/>
            <person name="Scott J.A."/>
            <person name="Spatafora J.W."/>
            <person name="Turgeon B.G."/>
            <person name="de Wit P.J.G.M."/>
            <person name="Zhong S."/>
            <person name="Goodwin S.B."/>
            <person name="Grigoriev I.V."/>
        </authorList>
    </citation>
    <scope>NUCLEOTIDE SEQUENCE [LARGE SCALE GENOMIC DNA]</scope>
    <source>
        <strain evidence="8">ND90Pr / ATCC 201652</strain>
    </source>
</reference>
<sequence>MTTPGYNRYALFASADDNATTTRVTPPDPSKNPFLNQVADDSIPWEKVKRRSAPVTASVSRPLTVTKHRTKAASIQQLLNNGQNSTAPTCTTEEKPHDPHENWCGVCSLKLPNKTALQNHIKQSPNHQNYCNLCKRVFKDRNGLKNHVDNSLGHETYCNLCLSAFKDQWGLKNHFENNYSVGHEFVCLTCLTGFKTSAELDRHLQTAEKHTWCQTCQRRFRNQDERDEHWVKTLRHKHCLQPGCNFDGLDQASLTEHLRRDHFQCQGCKRILPSLTKLNQHYETCLFTLSCPQCGEKCAGKAQLELHMTHCFRCEECDFHTCHKGNFNIHMTKHSSADLVCWGCDAPMRKYSSLINHLESGNCPKLGQATPLMRCLGMWWYSPLYMDLDLHAHIRTGRVDIHKVCEWMSEGALHPFLCRDKECGKTFSQLSSLLLHCESTACGWDVDRLNMPGLEKEFKQWCLRRDSGTCPL</sequence>
<dbReference type="eggNOG" id="KOG1721">
    <property type="taxonomic scope" value="Eukaryota"/>
</dbReference>
<keyword evidence="8" id="KW-1185">Reference proteome</keyword>
<dbReference type="Pfam" id="PF12874">
    <property type="entry name" value="zf-met"/>
    <property type="match status" value="1"/>
</dbReference>
<accession>M2RSP7</accession>
<dbReference type="GeneID" id="19132457"/>
<dbReference type="InterPro" id="IPR036236">
    <property type="entry name" value="Znf_C2H2_sf"/>
</dbReference>
<dbReference type="PANTHER" id="PTHR24379:SF121">
    <property type="entry name" value="C2H2-TYPE DOMAIN-CONTAINING PROTEIN"/>
    <property type="match status" value="1"/>
</dbReference>
<dbReference type="GO" id="GO:0008270">
    <property type="term" value="F:zinc ion binding"/>
    <property type="evidence" value="ECO:0007669"/>
    <property type="project" value="UniProtKB-KW"/>
</dbReference>
<keyword evidence="4" id="KW-0862">Zinc</keyword>
<gene>
    <name evidence="7" type="ORF">COCSADRAFT_166557</name>
</gene>
<evidence type="ECO:0000256" key="4">
    <source>
        <dbReference type="ARBA" id="ARBA00022833"/>
    </source>
</evidence>
<dbReference type="Gene3D" id="3.30.160.60">
    <property type="entry name" value="Classic Zinc Finger"/>
    <property type="match status" value="2"/>
</dbReference>
<dbReference type="SMART" id="SM00355">
    <property type="entry name" value="ZnF_C2H2"/>
    <property type="match status" value="10"/>
</dbReference>
<protein>
    <recommendedName>
        <fullName evidence="6">C2H2-type domain-containing protein</fullName>
    </recommendedName>
</protein>
<evidence type="ECO:0000313" key="7">
    <source>
        <dbReference type="EMBL" id="EMD69579.1"/>
    </source>
</evidence>
<organism evidence="7 8">
    <name type="scientific">Cochliobolus sativus (strain ND90Pr / ATCC 201652)</name>
    <name type="common">Common root rot and spot blotch fungus</name>
    <name type="synonym">Bipolaris sorokiniana</name>
    <dbReference type="NCBI Taxonomy" id="665912"/>
    <lineage>
        <taxon>Eukaryota</taxon>
        <taxon>Fungi</taxon>
        <taxon>Dikarya</taxon>
        <taxon>Ascomycota</taxon>
        <taxon>Pezizomycotina</taxon>
        <taxon>Dothideomycetes</taxon>
        <taxon>Pleosporomycetidae</taxon>
        <taxon>Pleosporales</taxon>
        <taxon>Pleosporineae</taxon>
        <taxon>Pleosporaceae</taxon>
        <taxon>Bipolaris</taxon>
    </lineage>
</organism>
<reference evidence="8" key="2">
    <citation type="journal article" date="2013" name="PLoS Genet.">
        <title>Comparative genome structure, secondary metabolite, and effector coding capacity across Cochliobolus pathogens.</title>
        <authorList>
            <person name="Condon B.J."/>
            <person name="Leng Y."/>
            <person name="Wu D."/>
            <person name="Bushley K.E."/>
            <person name="Ohm R.A."/>
            <person name="Otillar R."/>
            <person name="Martin J."/>
            <person name="Schackwitz W."/>
            <person name="Grimwood J."/>
            <person name="MohdZainudin N."/>
            <person name="Xue C."/>
            <person name="Wang R."/>
            <person name="Manning V.A."/>
            <person name="Dhillon B."/>
            <person name="Tu Z.J."/>
            <person name="Steffenson B.J."/>
            <person name="Salamov A."/>
            <person name="Sun H."/>
            <person name="Lowry S."/>
            <person name="LaButti K."/>
            <person name="Han J."/>
            <person name="Copeland A."/>
            <person name="Lindquist E."/>
            <person name="Barry K."/>
            <person name="Schmutz J."/>
            <person name="Baker S.E."/>
            <person name="Ciuffetti L.M."/>
            <person name="Grigoriev I.V."/>
            <person name="Zhong S."/>
            <person name="Turgeon B.G."/>
        </authorList>
    </citation>
    <scope>NUCLEOTIDE SEQUENCE [LARGE SCALE GENOMIC DNA]</scope>
    <source>
        <strain evidence="8">ND90Pr / ATCC 201652</strain>
    </source>
</reference>
<keyword evidence="1" id="KW-0479">Metal-binding</keyword>
<dbReference type="OMA" id="THWKIQA"/>
<evidence type="ECO:0000256" key="1">
    <source>
        <dbReference type="ARBA" id="ARBA00022723"/>
    </source>
</evidence>
<dbReference type="Proteomes" id="UP000016934">
    <property type="component" value="Unassembled WGS sequence"/>
</dbReference>
<keyword evidence="2" id="KW-0677">Repeat</keyword>
<dbReference type="PROSITE" id="PS50157">
    <property type="entry name" value="ZINC_FINGER_C2H2_2"/>
    <property type="match status" value="1"/>
</dbReference>
<dbReference type="InterPro" id="IPR013087">
    <property type="entry name" value="Znf_C2H2_type"/>
</dbReference>
<dbReference type="HOGENOM" id="CLU_573826_0_0_1"/>
<evidence type="ECO:0000256" key="3">
    <source>
        <dbReference type="ARBA" id="ARBA00022771"/>
    </source>
</evidence>
<dbReference type="RefSeq" id="XP_007694865.1">
    <property type="nucleotide sequence ID" value="XM_007696675.1"/>
</dbReference>